<comment type="caution">
    <text evidence="4">The sequence shown here is derived from an EMBL/GenBank/DDBJ whole genome shotgun (WGS) entry which is preliminary data.</text>
</comment>
<evidence type="ECO:0000313" key="5">
    <source>
        <dbReference type="Proteomes" id="UP000275385"/>
    </source>
</evidence>
<dbReference type="AlphaFoldDB" id="A0A420Y1L2"/>
<name>A0A420Y1L2_9PEZI</name>
<feature type="signal peptide" evidence="3">
    <location>
        <begin position="1"/>
        <end position="19"/>
    </location>
</feature>
<keyword evidence="3" id="KW-0732">Signal</keyword>
<proteinExistence type="predicted"/>
<feature type="compositionally biased region" description="Basic and acidic residues" evidence="1">
    <location>
        <begin position="23"/>
        <end position="34"/>
    </location>
</feature>
<feature type="compositionally biased region" description="Polar residues" evidence="1">
    <location>
        <begin position="374"/>
        <end position="387"/>
    </location>
</feature>
<evidence type="ECO:0000313" key="4">
    <source>
        <dbReference type="EMBL" id="RKU41598.1"/>
    </source>
</evidence>
<feature type="transmembrane region" description="Helical" evidence="2">
    <location>
        <begin position="212"/>
        <end position="235"/>
    </location>
</feature>
<feature type="chain" id="PRO_5019431580" description="Extracellular serine-rich protein" evidence="3">
    <location>
        <begin position="20"/>
        <end position="394"/>
    </location>
</feature>
<accession>A0A420Y1L2</accession>
<dbReference type="SUPFAM" id="SSF49503">
    <property type="entry name" value="Cupredoxins"/>
    <property type="match status" value="1"/>
</dbReference>
<keyword evidence="2" id="KW-0472">Membrane</keyword>
<protein>
    <recommendedName>
        <fullName evidence="6">Extracellular serine-rich protein</fullName>
    </recommendedName>
</protein>
<organism evidence="4 5">
    <name type="scientific">Coniochaeta pulveracea</name>
    <dbReference type="NCBI Taxonomy" id="177199"/>
    <lineage>
        <taxon>Eukaryota</taxon>
        <taxon>Fungi</taxon>
        <taxon>Dikarya</taxon>
        <taxon>Ascomycota</taxon>
        <taxon>Pezizomycotina</taxon>
        <taxon>Sordariomycetes</taxon>
        <taxon>Sordariomycetidae</taxon>
        <taxon>Coniochaetales</taxon>
        <taxon>Coniochaetaceae</taxon>
        <taxon>Coniochaeta</taxon>
    </lineage>
</organism>
<dbReference type="Gene3D" id="2.60.40.420">
    <property type="entry name" value="Cupredoxins - blue copper proteins"/>
    <property type="match status" value="1"/>
</dbReference>
<keyword evidence="5" id="KW-1185">Reference proteome</keyword>
<feature type="region of interest" description="Disordered" evidence="1">
    <location>
        <begin position="176"/>
        <end position="205"/>
    </location>
</feature>
<dbReference type="InterPro" id="IPR052953">
    <property type="entry name" value="Ser-rich/MCO-related"/>
</dbReference>
<evidence type="ECO:0000256" key="1">
    <source>
        <dbReference type="SAM" id="MobiDB-lite"/>
    </source>
</evidence>
<dbReference type="PANTHER" id="PTHR34883">
    <property type="entry name" value="SERINE-RICH PROTEIN, PUTATIVE-RELATED-RELATED"/>
    <property type="match status" value="1"/>
</dbReference>
<feature type="region of interest" description="Disordered" evidence="1">
    <location>
        <begin position="22"/>
        <end position="43"/>
    </location>
</feature>
<dbReference type="OrthoDB" id="2331100at2759"/>
<evidence type="ECO:0008006" key="6">
    <source>
        <dbReference type="Google" id="ProtNLM"/>
    </source>
</evidence>
<dbReference type="PANTHER" id="PTHR34883:SF8">
    <property type="entry name" value="EXTRACELLULAR SERINE-RICH PROTEIN (AFU_ORTHOLOGUE AFUA_6G00670)"/>
    <property type="match status" value="1"/>
</dbReference>
<sequence>MLSLSVLNVVAALLTTIYGQPTETEKGSWPEVRQETPSASDTAAPTQTVLVGAQGFLYSPNNLNATVGSTIEFRFYPGGHTVARSAFGFPCKPYEVVGLDPDGGFFSGQISPQVISKDLPAFRIRVNDTNPIFFYCTAPTSCWKNHMIGVINGNATENFDTQMQYAVNLTSAADQMAPGDPFPSEGAEPSSTGYPGGVDDDDGHHHHLSAGAIAGIAIGGAAVLVLAGALIFLCGRRGGLNIGYRQSGATAPSAPTVDSPYVQDAKSPAHTYSAQQYPNSLGGDPRTASPHTYTSSPPPGSPDQHSHGIYPNTGNYIHPGSPLMGSPPQNASGYYPTTSSPPAELQQYHYNDMAPVELPTSNDPGHSPLPSYVTPRNYSWTGGQENQYRPGHKA</sequence>
<dbReference type="InterPro" id="IPR008972">
    <property type="entry name" value="Cupredoxin"/>
</dbReference>
<feature type="region of interest" description="Disordered" evidence="1">
    <location>
        <begin position="273"/>
        <end position="394"/>
    </location>
</feature>
<evidence type="ECO:0000256" key="2">
    <source>
        <dbReference type="SAM" id="Phobius"/>
    </source>
</evidence>
<dbReference type="EMBL" id="QVQW01000071">
    <property type="protein sequence ID" value="RKU41598.1"/>
    <property type="molecule type" value="Genomic_DNA"/>
</dbReference>
<dbReference type="STRING" id="177199.A0A420Y1L2"/>
<reference evidence="4 5" key="1">
    <citation type="submission" date="2018-08" db="EMBL/GenBank/DDBJ databases">
        <title>Draft genome of the lignicolous fungus Coniochaeta pulveracea.</title>
        <authorList>
            <person name="Borstlap C.J."/>
            <person name="De Witt R.N."/>
            <person name="Botha A."/>
            <person name="Volschenk H."/>
        </authorList>
    </citation>
    <scope>NUCLEOTIDE SEQUENCE [LARGE SCALE GENOMIC DNA]</scope>
    <source>
        <strain evidence="4 5">CAB683</strain>
    </source>
</reference>
<gene>
    <name evidence="4" type="ORF">DL546_000688</name>
</gene>
<keyword evidence="2" id="KW-0812">Transmembrane</keyword>
<keyword evidence="2" id="KW-1133">Transmembrane helix</keyword>
<evidence type="ECO:0000256" key="3">
    <source>
        <dbReference type="SAM" id="SignalP"/>
    </source>
</evidence>
<dbReference type="Proteomes" id="UP000275385">
    <property type="component" value="Unassembled WGS sequence"/>
</dbReference>
<feature type="compositionally biased region" description="Polar residues" evidence="1">
    <location>
        <begin position="327"/>
        <end position="341"/>
    </location>
</feature>